<evidence type="ECO:0000313" key="8">
    <source>
        <dbReference type="Proteomes" id="UP000220214"/>
    </source>
</evidence>
<dbReference type="GO" id="GO:0005524">
    <property type="term" value="F:ATP binding"/>
    <property type="evidence" value="ECO:0007669"/>
    <property type="project" value="InterPro"/>
</dbReference>
<dbReference type="Pfam" id="PF07714">
    <property type="entry name" value="PK_Tyr_Ser-Thr"/>
    <property type="match status" value="1"/>
</dbReference>
<dbReference type="SUPFAM" id="SSF56112">
    <property type="entry name" value="Protein kinase-like (PK-like)"/>
    <property type="match status" value="1"/>
</dbReference>
<dbReference type="EMBL" id="LT614632">
    <property type="protein sequence ID" value="SCN23664.1"/>
    <property type="molecule type" value="Genomic_DNA"/>
</dbReference>
<dbReference type="EMBL" id="LT608270">
    <property type="protein sequence ID" value="SCO59201.1"/>
    <property type="molecule type" value="Genomic_DNA"/>
</dbReference>
<evidence type="ECO:0000313" key="6">
    <source>
        <dbReference type="Proteomes" id="UP000069549"/>
    </source>
</evidence>
<dbReference type="OMA" id="WIRYYVH"/>
<dbReference type="EMBL" id="LT160026">
    <property type="protein sequence ID" value="CXI20535.1"/>
    <property type="molecule type" value="Genomic_DNA"/>
</dbReference>
<dbReference type="Proteomes" id="UP000069549">
    <property type="component" value="Chromosome 6"/>
</dbReference>
<evidence type="ECO:0000313" key="7">
    <source>
        <dbReference type="Proteomes" id="UP000219974"/>
    </source>
</evidence>
<evidence type="ECO:0000313" key="3">
    <source>
        <dbReference type="EMBL" id="SCM19970.1"/>
    </source>
</evidence>
<dbReference type="InterPro" id="IPR011009">
    <property type="entry name" value="Kinase-like_dom_sf"/>
</dbReference>
<dbReference type="Proteomes" id="UP000516480">
    <property type="component" value="Chromosome 6"/>
</dbReference>
<dbReference type="SUPFAM" id="SSF47923">
    <property type="entry name" value="Ypt/Rab-GAP domain of gyp1p"/>
    <property type="match status" value="1"/>
</dbReference>
<evidence type="ECO:0000259" key="1">
    <source>
        <dbReference type="PROSITE" id="PS50011"/>
    </source>
</evidence>
<reference evidence="2 6" key="1">
    <citation type="submission" date="2016-02" db="EMBL/GenBank/DDBJ databases">
        <authorList>
            <consortium name="Pathogen Informatics"/>
        </authorList>
    </citation>
    <scope>NUCLEOTIDE SEQUENCE [LARGE SCALE GENOMIC DNA]</scope>
    <source>
        <strain evidence="2 6">K173</strain>
        <strain evidence="3 9">NK65 ny</strain>
        <strain evidence="4 8">NK65e</strain>
        <strain evidence="5 7">SP11 RLL</strain>
    </source>
</reference>
<evidence type="ECO:0000313" key="9">
    <source>
        <dbReference type="Proteomes" id="UP000516480"/>
    </source>
</evidence>
<evidence type="ECO:0000313" key="5">
    <source>
        <dbReference type="EMBL" id="SCO59201.1"/>
    </source>
</evidence>
<organism evidence="2 6">
    <name type="scientific">Plasmodium berghei</name>
    <dbReference type="NCBI Taxonomy" id="5821"/>
    <lineage>
        <taxon>Eukaryota</taxon>
        <taxon>Sar</taxon>
        <taxon>Alveolata</taxon>
        <taxon>Apicomplexa</taxon>
        <taxon>Aconoidasida</taxon>
        <taxon>Haemosporida</taxon>
        <taxon>Plasmodiidae</taxon>
        <taxon>Plasmodium</taxon>
        <taxon>Plasmodium (Vinckeia)</taxon>
    </lineage>
</organism>
<name>A0A122I1K0_PLABE</name>
<dbReference type="PROSITE" id="PS50011">
    <property type="entry name" value="PROTEIN_KINASE_DOM"/>
    <property type="match status" value="1"/>
</dbReference>
<accession>A0A122I1K0</accession>
<dbReference type="EMBL" id="LT608142">
    <property type="protein sequence ID" value="SCM19970.1"/>
    <property type="molecule type" value="Genomic_DNA"/>
</dbReference>
<feature type="domain" description="Protein kinase" evidence="1">
    <location>
        <begin position="13"/>
        <end position="474"/>
    </location>
</feature>
<gene>
    <name evidence="2" type="ORF">PBK173_000116400</name>
    <name evidence="4" type="ORF">PBNK65E_000112100</name>
    <name evidence="3" type="ORF">PBNK65NY_000111400</name>
    <name evidence="5" type="ORF">PBSP11RLL_000111500</name>
</gene>
<dbReference type="VEuPathDB" id="PlasmoDB:PBANKA_0621500"/>
<evidence type="ECO:0000313" key="2">
    <source>
        <dbReference type="EMBL" id="CXI20535.1"/>
    </source>
</evidence>
<dbReference type="Gene3D" id="1.10.472.80">
    <property type="entry name" value="Ypt/Rab-GAP domain of gyp1p, domain 3"/>
    <property type="match status" value="1"/>
</dbReference>
<sequence length="1639" mass="198441">MDNYMNRFFERCKSSEFLLGVQKYSLCEKGLNEKCGKKDKIIKNGEYNAKNYVKQNEYNMIASKFEKIKKLNHPNICRYININRKNNDYYIFSEYYSLSLYDILNGENKNIAHFKCLRKIFGIKSQENNTKPSKMCVNMNEKLDGQTKIINHIVLKKIIYEILKGVEYLHSKNIHFLNITPYNILITSKGKIKLHNYCISYLFDNYEYNSKKKNKEFFSKKLFLDHIMSMENRMIKESKLSSVRNIQYPKYLSDLSENCEERILNSPLASLNDKKIERKKKKKKKYIFIENYFKYYNFSEDMLYFGPFFIFLNLFENQKIKISYDLYKHIDIFSVGIVIIQIINGLIDFQFIIDIFFSNFFCSKVSEVINSEQTEFTKINNQSCDSDFEQNKKTDRYIRKYKKINKIYESFKVVKNILQQRMSEKNMNKSEENYDKQKQLKFFVSSLLKKDDVINRIENIFILLLYIKLYYTYIAYYSNSKTSKLRKKKHISLININIYKLFENRYTKKKIINEKKDGIKSKTSVNIENRRKDISQNKKQPNIVYKIIKNMVNYLIKYNIDINCIKLIENIYTEFFSINILEQNAKEIFLTSMKNEKIFFFNFLHKCLLLTYSDFSANSLLSHYYFFEKKTLSFKNISIFEVDHNENIKRYKNRQCLSYKHQHNAFISYYIYCTKDEKNKLKKKYYIDKKNIFYWFDLLYKYNYEEELTNSNFVWNPCNILKIPYLFYKKKKNDKYFSISLFSMYKEYILKEYVELFNEYEYVDKCVNDIIRKKHKCRRFKIWGYQNTNKDGIKYIRKIPINCFNLFKKKKKKKIRNIKQCMINTNITEISKRCKNINFENNKDNIINVEIQPNLKIDKQNNKKYTYESDSSIFSNFLNIYHDIKNENFRFKNINIKTVGIYLDSFFEIIKNAYLFIKNNKDMFCSYKNQYNDICLYNRNFIFIHQYRLYIHFQKILKHESINNIKLIKEVKSGFPSLIRNIIYLIFLNYNYTILKQKSFEKNKKLKTHIILLCQYNSGITNKLKKIYYPECNNNYPFNIILENYANFEGKDNCFDINMDEKKKVVKRNFFFSKKIKDENDLIGSIKFQKKVFGILVLLRNKLKVTSRYLKYLVVPITVLYYDNFYLNYKCVQKIVKNYLLDIYTNKYNLFEFIYIFNTLLNYYIPELAKFFYKNKINITNIIKSWILSLYCNFFDIQNSFLLLDFILIHSRSSLLFISISILSYLKKYILKSPRNKIYQNIFTLSHLINLNYIIRMSQYLYKICSIMYTTFPSHNTNHHSIYSTDIEINNNNYNIKNNSKYSNHINCLSYFMNKQEWSKYYVHRNTFRLYKKVVKKKRGCNKKFPKNIYCKHCSYNYSTKKNTKKTKLISENRLYCSDMKYDKNINVNFFDKKKCSNLVKCGEKTKSSKIGKYYEKFLMCYRANKYKNLHEYVSYEKKGSYLKCQEKNEEITKKINNVNNSSNHNVCYKSDCSIANKMGIYYSIPNIKKKKKIKLKNIDMIRIISFPMFPFFYITNLSNESSLNQYIIVDTRPVEKFMTKRFKNSVHVNAFFTNFKKGIYKNYVNSGKKRYDIDYYDDHTLDNYELKFNLKTIILVFSDAIFDFDIIHNFLNLEIMFVTILREGFEYAVNNLPSNYFT</sequence>
<dbReference type="Proteomes" id="UP000220214">
    <property type="component" value="Chromosome 6"/>
</dbReference>
<dbReference type="InterPro" id="IPR035969">
    <property type="entry name" value="Rab-GAP_TBC_sf"/>
</dbReference>
<dbReference type="InterPro" id="IPR000719">
    <property type="entry name" value="Prot_kinase_dom"/>
</dbReference>
<dbReference type="Proteomes" id="UP000219974">
    <property type="component" value="Chromosome 6"/>
</dbReference>
<keyword evidence="2" id="KW-0808">Transferase</keyword>
<evidence type="ECO:0000313" key="4">
    <source>
        <dbReference type="EMBL" id="SCN23664.1"/>
    </source>
</evidence>
<dbReference type="InterPro" id="IPR001245">
    <property type="entry name" value="Ser-Thr/Tyr_kinase_cat_dom"/>
</dbReference>
<dbReference type="GO" id="GO:0004672">
    <property type="term" value="F:protein kinase activity"/>
    <property type="evidence" value="ECO:0007669"/>
    <property type="project" value="InterPro"/>
</dbReference>
<protein>
    <submittedName>
        <fullName evidence="2">Rab GTPase activator and protein kinase, putative</fullName>
    </submittedName>
</protein>
<dbReference type="Gene3D" id="1.10.510.10">
    <property type="entry name" value="Transferase(Phosphotransferase) domain 1"/>
    <property type="match status" value="1"/>
</dbReference>
<keyword evidence="2" id="KW-0418">Kinase</keyword>
<proteinExistence type="predicted"/>